<evidence type="ECO:0000256" key="1">
    <source>
        <dbReference type="SAM" id="SignalP"/>
    </source>
</evidence>
<protein>
    <submittedName>
        <fullName evidence="2 3">Clostripain</fullName>
    </submittedName>
</protein>
<dbReference type="InterPro" id="IPR005077">
    <property type="entry name" value="Peptidase_C11"/>
</dbReference>
<dbReference type="EMBL" id="CP036546">
    <property type="protein sequence ID" value="QCQ46620.1"/>
    <property type="molecule type" value="Genomic_DNA"/>
</dbReference>
<feature type="signal peptide" evidence="1">
    <location>
        <begin position="1"/>
        <end position="22"/>
    </location>
</feature>
<dbReference type="RefSeq" id="WP_005806771.1">
    <property type="nucleotide sequence ID" value="NZ_CAXSXC010000009.1"/>
</dbReference>
<proteinExistence type="predicted"/>
<dbReference type="Proteomes" id="UP000036847">
    <property type="component" value="Chromosome"/>
</dbReference>
<sequence length="391" mass="44074">MKSKMILFFVSFVMLFSACRNEDEPTLPAYGSRTVLIYMMAQNSLSPFARLDMEEMIKGMKQVDATSNNLLVYIDDYSAPRLVRLGKNSKGQVVEEVVANYPEQNSTDVAVMKKVISTAFNTYKAESYGMGFWSHGEGWIPSPAKTRWFGQDGNDYMNIDDLHEALQVAPKLDFLLFDACFMESVEVAYALRDCGDYMISSPTEIPGVGAPYEDVVPAMFTAGNPTMKIVSAYYTYYENRYNDGVGLTNENWTGGVSVGVAKMSELENLAAATAKILPKYVTGKTDFDLSGVMCYDRRYLALYHDLDQYIYKLTAGNSDYDAWKAAFDKVMVYWKSTPRNYSAYVGMFTMDSKAKGLSTYIPMTNRESTNTSYRDTGWYKASGWADTGWYK</sequence>
<evidence type="ECO:0000313" key="2">
    <source>
        <dbReference type="EMBL" id="KFX73485.1"/>
    </source>
</evidence>
<dbReference type="PANTHER" id="PTHR37835:SF1">
    <property type="entry name" value="ALPHA-CLOSTRIPAIN"/>
    <property type="match status" value="1"/>
</dbReference>
<dbReference type="AlphaFoldDB" id="A0A0I9S702"/>
<name>A0A0I9S702_BACFG</name>
<evidence type="ECO:0000313" key="7">
    <source>
        <dbReference type="Proteomes" id="UP000036847"/>
    </source>
</evidence>
<dbReference type="PROSITE" id="PS51257">
    <property type="entry name" value="PROKAR_LIPOPROTEIN"/>
    <property type="match status" value="1"/>
</dbReference>
<dbReference type="Proteomes" id="UP000284614">
    <property type="component" value="Unassembled WGS sequence"/>
</dbReference>
<dbReference type="EMBL" id="JAPUAC010000013">
    <property type="protein sequence ID" value="MCZ2655699.1"/>
    <property type="molecule type" value="Genomic_DNA"/>
</dbReference>
<dbReference type="Gene3D" id="3.40.50.11970">
    <property type="match status" value="1"/>
</dbReference>
<gene>
    <name evidence="6" type="ORF">DXA27_19540</name>
    <name evidence="5" type="ORF">EC80_018160</name>
    <name evidence="2" type="ORF">EE52_0217590</name>
    <name evidence="3" type="ORF">O1422_16160</name>
    <name evidence="4" type="ORF">O1433_20865</name>
</gene>
<dbReference type="PATRIC" id="fig|817.51.peg.1802"/>
<evidence type="ECO:0000313" key="8">
    <source>
        <dbReference type="Proteomes" id="UP000284614"/>
    </source>
</evidence>
<evidence type="ECO:0000313" key="4">
    <source>
        <dbReference type="EMBL" id="MCZ2689950.1"/>
    </source>
</evidence>
<dbReference type="PANTHER" id="PTHR37835">
    <property type="entry name" value="ALPHA-CLOSTRIPAIN"/>
    <property type="match status" value="1"/>
</dbReference>
<reference evidence="5 7" key="4">
    <citation type="submission" date="2019-03" db="EMBL/GenBank/DDBJ databases">
        <title>Complete genome assembly of MDR B. fragilis.</title>
        <authorList>
            <person name="Sydenham T.V."/>
            <person name="Hasman H."/>
            <person name="Justesen U.S."/>
        </authorList>
    </citation>
    <scope>NUCLEOTIDE SEQUENCE [LARGE SCALE GENOMIC DNA]</scope>
    <source>
        <strain evidence="5 7">DCMSKEJBY0001B</strain>
    </source>
</reference>
<keyword evidence="1" id="KW-0732">Signal</keyword>
<dbReference type="EMBL" id="JMZZ02000218">
    <property type="protein sequence ID" value="KFX73485.1"/>
    <property type="molecule type" value="Genomic_DNA"/>
</dbReference>
<dbReference type="OrthoDB" id="5507507at2"/>
<evidence type="ECO:0000313" key="6">
    <source>
        <dbReference type="EMBL" id="RGY65619.1"/>
    </source>
</evidence>
<reference evidence="2" key="2">
    <citation type="submission" date="2014-07" db="EMBL/GenBank/DDBJ databases">
        <title>Genetics and epidemiology of antimicrobial resistance in B. fragilis group.</title>
        <authorList>
            <person name="Sydenham T.V."/>
            <person name="Hasman H."/>
            <person name="Kemp M."/>
            <person name="Justesen U.S."/>
        </authorList>
    </citation>
    <scope>NUCLEOTIDE SEQUENCE [LARGE SCALE GENOMIC DNA]</scope>
    <source>
        <strain evidence="2">DCMOUH0018B</strain>
    </source>
</reference>
<accession>A0A0I9S702</accession>
<dbReference type="EMBL" id="QSDG01000022">
    <property type="protein sequence ID" value="RGY65619.1"/>
    <property type="molecule type" value="Genomic_DNA"/>
</dbReference>
<organism evidence="2">
    <name type="scientific">Bacteroides fragilis</name>
    <dbReference type="NCBI Taxonomy" id="817"/>
    <lineage>
        <taxon>Bacteria</taxon>
        <taxon>Pseudomonadati</taxon>
        <taxon>Bacteroidota</taxon>
        <taxon>Bacteroidia</taxon>
        <taxon>Bacteroidales</taxon>
        <taxon>Bacteroidaceae</taxon>
        <taxon>Bacteroides</taxon>
    </lineage>
</organism>
<reference evidence="6 8" key="3">
    <citation type="submission" date="2018-08" db="EMBL/GenBank/DDBJ databases">
        <title>A genome reference for cultivated species of the human gut microbiota.</title>
        <authorList>
            <person name="Zou Y."/>
            <person name="Xue W."/>
            <person name="Luo G."/>
        </authorList>
    </citation>
    <scope>NUCLEOTIDE SEQUENCE [LARGE SCALE GENOMIC DNA]</scope>
    <source>
        <strain evidence="6 8">OF01-1</strain>
    </source>
</reference>
<dbReference type="Proteomes" id="UP001075704">
    <property type="component" value="Unassembled WGS sequence"/>
</dbReference>
<reference evidence="3" key="5">
    <citation type="submission" date="2022-12" db="EMBL/GenBank/DDBJ databases">
        <title>Development of a Multilocus Sequence Typing Scheme for Bacteroides fragilis Based on Whole Genome Sequencing Data and Clinical Application.</title>
        <authorList>
            <person name="Nielsen F.D."/>
            <person name="Justesen U.S."/>
        </authorList>
    </citation>
    <scope>NUCLEOTIDE SEQUENCE</scope>
    <source>
        <strain evidence="4">BF_AM_ODE_DK_2015_4</strain>
        <strain evidence="3">BF_BC_ODE_DK_2015_2</strain>
    </source>
</reference>
<dbReference type="Proteomes" id="UP001079672">
    <property type="component" value="Unassembled WGS sequence"/>
</dbReference>
<reference evidence="2" key="1">
    <citation type="book" date="2014" name="THE 24TH EUROPEAN CONGRESS OF CLINICAL MICROBIOLOGY AND INFECTIOUS DISEASES" publisher="ECCMID 2014" city="Barcelona, Spain">
        <title>Identification of resistance genes in three multidrug-resistant Bacteroides fragilis isolates by whole genome sequencing.</title>
        <editorList>
            <person name="Unknown"/>
            <person name="A."/>
        </editorList>
        <authorList>
            <person name="Sydenham T.V."/>
            <person name="Hasman H."/>
            <person name="Wang M."/>
            <person name="Soki J."/>
            <person name="Nagy E."/>
            <person name="Justesen U.S."/>
        </authorList>
    </citation>
    <scope>NUCLEOTIDE SEQUENCE</scope>
    <source>
        <strain evidence="2">DCMOUH0018B</strain>
        <strain evidence="5">DCMSKEJBY0001B</strain>
    </source>
</reference>
<feature type="chain" id="PRO_5010423052" evidence="1">
    <location>
        <begin position="23"/>
        <end position="391"/>
    </location>
</feature>
<dbReference type="EMBL" id="JAPTZU010000019">
    <property type="protein sequence ID" value="MCZ2689950.1"/>
    <property type="molecule type" value="Genomic_DNA"/>
</dbReference>
<dbReference type="Pfam" id="PF03415">
    <property type="entry name" value="Peptidase_C11"/>
    <property type="match status" value="1"/>
</dbReference>
<evidence type="ECO:0000313" key="3">
    <source>
        <dbReference type="EMBL" id="MCZ2655699.1"/>
    </source>
</evidence>
<evidence type="ECO:0000313" key="5">
    <source>
        <dbReference type="EMBL" id="QCQ46620.1"/>
    </source>
</evidence>